<protein>
    <recommendedName>
        <fullName evidence="1">Carbohydrate-binding domain-containing protein</fullName>
    </recommendedName>
</protein>
<dbReference type="AlphaFoldDB" id="E1R9K3"/>
<reference evidence="2 3" key="1">
    <citation type="journal article" date="2010" name="Stand. Genomic Sci.">
        <title>Complete genome sequence of Spirochaeta smaragdinae type strain (SEBR 4228).</title>
        <authorList>
            <person name="Mavromatis K."/>
            <person name="Yasawong M."/>
            <person name="Chertkov O."/>
            <person name="Lapidus A."/>
            <person name="Lucas S."/>
            <person name="Nolan M."/>
            <person name="Del Rio T.G."/>
            <person name="Tice H."/>
            <person name="Cheng J.F."/>
            <person name="Pitluck S."/>
            <person name="Liolios K."/>
            <person name="Ivanova N."/>
            <person name="Tapia R."/>
            <person name="Han C."/>
            <person name="Bruce D."/>
            <person name="Goodwin L."/>
            <person name="Pati A."/>
            <person name="Chen A."/>
            <person name="Palaniappan K."/>
            <person name="Land M."/>
            <person name="Hauser L."/>
            <person name="Chang Y.J."/>
            <person name="Jeffries C.D."/>
            <person name="Detter J.C."/>
            <person name="Rohde M."/>
            <person name="Brambilla E."/>
            <person name="Spring S."/>
            <person name="Goker M."/>
            <person name="Sikorski J."/>
            <person name="Woyke T."/>
            <person name="Bristow J."/>
            <person name="Eisen J.A."/>
            <person name="Markowitz V."/>
            <person name="Hugenholtz P."/>
            <person name="Klenk H.P."/>
            <person name="Kyrpides N.C."/>
        </authorList>
    </citation>
    <scope>NUCLEOTIDE SEQUENCE [LARGE SCALE GENOMIC DNA]</scope>
    <source>
        <strain evidence="3">DSM 11293 / JCM 15392 / SEBR 4228</strain>
    </source>
</reference>
<feature type="domain" description="Carbohydrate-binding" evidence="1">
    <location>
        <begin position="25"/>
        <end position="213"/>
    </location>
</feature>
<dbReference type="GO" id="GO:0016052">
    <property type="term" value="P:carbohydrate catabolic process"/>
    <property type="evidence" value="ECO:0007669"/>
    <property type="project" value="InterPro"/>
</dbReference>
<sequence>MGKCILFKYIDFSGGNGNLDEVDVYMNENILAESIGIASWEEYPYKPKVTVRAGWSDNDLYLKFTVRERTTRAKFRMANDPVHLDSCVEFFIDPGNGSYFNIEMNSIGTVYLGYGTCRADSRPMAEATTITSLSSIGREPFEEKYIKEWTITVDIPLKLFQGTPLHEPGGKAFRANFYKCGDELKDPHFLSMFKIESPHPDFHRPEYFGTVVFERP</sequence>
<keyword evidence="3" id="KW-1185">Reference proteome</keyword>
<dbReference type="KEGG" id="ssm:Spirs_4091"/>
<organism evidence="2 3">
    <name type="scientific">Sediminispirochaeta smaragdinae (strain DSM 11293 / JCM 15392 / SEBR 4228)</name>
    <name type="common">Spirochaeta smaragdinae</name>
    <dbReference type="NCBI Taxonomy" id="573413"/>
    <lineage>
        <taxon>Bacteria</taxon>
        <taxon>Pseudomonadati</taxon>
        <taxon>Spirochaetota</taxon>
        <taxon>Spirochaetia</taxon>
        <taxon>Spirochaetales</taxon>
        <taxon>Spirochaetaceae</taxon>
        <taxon>Sediminispirochaeta</taxon>
    </lineage>
</organism>
<dbReference type="STRING" id="573413.Spirs_4091"/>
<dbReference type="CDD" id="cd09620">
    <property type="entry name" value="CBM9_like_3"/>
    <property type="match status" value="1"/>
</dbReference>
<evidence type="ECO:0000313" key="2">
    <source>
        <dbReference type="EMBL" id="ADK83172.1"/>
    </source>
</evidence>
<dbReference type="SUPFAM" id="SSF49344">
    <property type="entry name" value="CBD9-like"/>
    <property type="match status" value="1"/>
</dbReference>
<name>E1R9K3_SEDSS</name>
<dbReference type="Gene3D" id="2.60.40.1190">
    <property type="match status" value="1"/>
</dbReference>
<dbReference type="GO" id="GO:0030246">
    <property type="term" value="F:carbohydrate binding"/>
    <property type="evidence" value="ECO:0007669"/>
    <property type="project" value="InterPro"/>
</dbReference>
<dbReference type="Proteomes" id="UP000002318">
    <property type="component" value="Chromosome"/>
</dbReference>
<dbReference type="RefSeq" id="WP_013256628.1">
    <property type="nucleotide sequence ID" value="NC_014364.1"/>
</dbReference>
<dbReference type="eggNOG" id="COG3706">
    <property type="taxonomic scope" value="Bacteria"/>
</dbReference>
<evidence type="ECO:0000259" key="1">
    <source>
        <dbReference type="Pfam" id="PF16011"/>
    </source>
</evidence>
<gene>
    <name evidence="2" type="ordered locus">Spirs_4091</name>
</gene>
<evidence type="ECO:0000313" key="3">
    <source>
        <dbReference type="Proteomes" id="UP000002318"/>
    </source>
</evidence>
<dbReference type="InterPro" id="IPR010502">
    <property type="entry name" value="Carb-bd_dom_fam9"/>
</dbReference>
<accession>E1R9K3</accession>
<dbReference type="HOGENOM" id="CLU_106157_0_0_12"/>
<dbReference type="GO" id="GO:0004553">
    <property type="term" value="F:hydrolase activity, hydrolyzing O-glycosyl compounds"/>
    <property type="evidence" value="ECO:0007669"/>
    <property type="project" value="InterPro"/>
</dbReference>
<dbReference type="OrthoDB" id="9801646at2"/>
<dbReference type="Pfam" id="PF16011">
    <property type="entry name" value="CBM9_2"/>
    <property type="match status" value="1"/>
</dbReference>
<dbReference type="EMBL" id="CP002116">
    <property type="protein sequence ID" value="ADK83172.1"/>
    <property type="molecule type" value="Genomic_DNA"/>
</dbReference>
<proteinExistence type="predicted"/>